<dbReference type="RefSeq" id="WP_191138327.1">
    <property type="nucleotide sequence ID" value="NZ_JACXAG020000001.1"/>
</dbReference>
<name>A0A926NDQ1_9BACL</name>
<organism evidence="2 3">
    <name type="scientific">Polycladospora coralii</name>
    <dbReference type="NCBI Taxonomy" id="2771432"/>
    <lineage>
        <taxon>Bacteria</taxon>
        <taxon>Bacillati</taxon>
        <taxon>Bacillota</taxon>
        <taxon>Bacilli</taxon>
        <taxon>Bacillales</taxon>
        <taxon>Thermoactinomycetaceae</taxon>
        <taxon>Polycladospora</taxon>
    </lineage>
</organism>
<dbReference type="CDD" id="cd21809">
    <property type="entry name" value="ABC-2_lan_permease-like"/>
    <property type="match status" value="1"/>
</dbReference>
<feature type="transmembrane region" description="Helical" evidence="1">
    <location>
        <begin position="98"/>
        <end position="126"/>
    </location>
</feature>
<reference evidence="2" key="1">
    <citation type="submission" date="2020-09" db="EMBL/GenBank/DDBJ databases">
        <title>A novel bacterium of genus Hazenella, isolated from South China Sea.</title>
        <authorList>
            <person name="Huang H."/>
            <person name="Mo K."/>
            <person name="Hu Y."/>
        </authorList>
    </citation>
    <scope>NUCLEOTIDE SEQUENCE</scope>
    <source>
        <strain evidence="2">IB182357</strain>
    </source>
</reference>
<feature type="transmembrane region" description="Helical" evidence="1">
    <location>
        <begin position="170"/>
        <end position="195"/>
    </location>
</feature>
<accession>A0A926NDQ1</accession>
<keyword evidence="1" id="KW-0472">Membrane</keyword>
<dbReference type="Proteomes" id="UP000661691">
    <property type="component" value="Unassembled WGS sequence"/>
</dbReference>
<sequence length="245" mass="28738">MFNLYKLEFKKIQWSILIFLILLDTIINASLGAMFMKSNSWYFPPSWSELYIQSLSFHALFFYPLYVGIITSLVCFYEHKNNAWKQLMCLPISKTNLYVAKFMFITTLLAITQLTFFIGYFITGWIIQPPGKLDVINYIIYGILGWLAMWPLVALQLWISQKIKNFGRSLLINIFLVLPNVVVATGFPSYIAAWFPFSLSYFAMYPQGSVLSPDFHPIFFWSIAFFTSILYFYIGLTYFINRNWN</sequence>
<comment type="caution">
    <text evidence="2">The sequence shown here is derived from an EMBL/GenBank/DDBJ whole genome shotgun (WGS) entry which is preliminary data.</text>
</comment>
<feature type="transmembrane region" description="Helical" evidence="1">
    <location>
        <begin position="138"/>
        <end position="158"/>
    </location>
</feature>
<gene>
    <name evidence="2" type="ORF">IC620_04815</name>
</gene>
<dbReference type="Pfam" id="PF12730">
    <property type="entry name" value="ABC2_membrane_4"/>
    <property type="match status" value="1"/>
</dbReference>
<keyword evidence="1" id="KW-0812">Transmembrane</keyword>
<keyword evidence="1" id="KW-1133">Transmembrane helix</keyword>
<proteinExistence type="predicted"/>
<dbReference type="AlphaFoldDB" id="A0A926NDQ1"/>
<feature type="transmembrane region" description="Helical" evidence="1">
    <location>
        <begin position="12"/>
        <end position="35"/>
    </location>
</feature>
<dbReference type="EMBL" id="JACXAH010000005">
    <property type="protein sequence ID" value="MBD1371679.1"/>
    <property type="molecule type" value="Genomic_DNA"/>
</dbReference>
<feature type="transmembrane region" description="Helical" evidence="1">
    <location>
        <begin position="215"/>
        <end position="240"/>
    </location>
</feature>
<evidence type="ECO:0000256" key="1">
    <source>
        <dbReference type="SAM" id="Phobius"/>
    </source>
</evidence>
<evidence type="ECO:0000313" key="3">
    <source>
        <dbReference type="Proteomes" id="UP000661691"/>
    </source>
</evidence>
<feature type="transmembrane region" description="Helical" evidence="1">
    <location>
        <begin position="55"/>
        <end position="77"/>
    </location>
</feature>
<protein>
    <submittedName>
        <fullName evidence="2">ABC transporter permease</fullName>
    </submittedName>
</protein>
<keyword evidence="3" id="KW-1185">Reference proteome</keyword>
<evidence type="ECO:0000313" key="2">
    <source>
        <dbReference type="EMBL" id="MBD1371679.1"/>
    </source>
</evidence>